<dbReference type="RefSeq" id="WP_136821797.1">
    <property type="nucleotide sequence ID" value="NZ_BMJX01000005.1"/>
</dbReference>
<evidence type="ECO:0000313" key="1">
    <source>
        <dbReference type="EMBL" id="TJY63805.1"/>
    </source>
</evidence>
<gene>
    <name evidence="1" type="ORF">FAZ19_16185</name>
</gene>
<accession>A0A4U0GXB5</accession>
<reference evidence="1 2" key="1">
    <citation type="submission" date="2019-04" db="EMBL/GenBank/DDBJ databases">
        <title>Sphingobacterium olei sp. nov., isolated from oil-contaminated soil.</title>
        <authorList>
            <person name="Liu B."/>
        </authorList>
    </citation>
    <scope>NUCLEOTIDE SEQUENCE [LARGE SCALE GENOMIC DNA]</scope>
    <source>
        <strain evidence="1 2">Y3L14</strain>
    </source>
</reference>
<organism evidence="1 2">
    <name type="scientific">Sphingobacterium alkalisoli</name>
    <dbReference type="NCBI Taxonomy" id="1874115"/>
    <lineage>
        <taxon>Bacteria</taxon>
        <taxon>Pseudomonadati</taxon>
        <taxon>Bacteroidota</taxon>
        <taxon>Sphingobacteriia</taxon>
        <taxon>Sphingobacteriales</taxon>
        <taxon>Sphingobacteriaceae</taxon>
        <taxon>Sphingobacterium</taxon>
    </lineage>
</organism>
<dbReference type="Proteomes" id="UP000309872">
    <property type="component" value="Unassembled WGS sequence"/>
</dbReference>
<sequence length="113" mass="13374">MELRKVKITKSIFNQLLAPGLASLLRDDQYEVLGWVFDRIRYILIYDQETKALYRLPLIKDMKIEQQRPQIVNFNIKGYASSVQLSGYNESNRWITRVHEIQTEARVKGQIFI</sequence>
<keyword evidence="2" id="KW-1185">Reference proteome</keyword>
<dbReference type="AlphaFoldDB" id="A0A4U0GXB5"/>
<comment type="caution">
    <text evidence="1">The sequence shown here is derived from an EMBL/GenBank/DDBJ whole genome shotgun (WGS) entry which is preliminary data.</text>
</comment>
<dbReference type="OrthoDB" id="711157at2"/>
<name>A0A4U0GXB5_9SPHI</name>
<protein>
    <submittedName>
        <fullName evidence="1">Uncharacterized protein</fullName>
    </submittedName>
</protein>
<evidence type="ECO:0000313" key="2">
    <source>
        <dbReference type="Proteomes" id="UP000309872"/>
    </source>
</evidence>
<proteinExistence type="predicted"/>
<dbReference type="EMBL" id="SUKA01000005">
    <property type="protein sequence ID" value="TJY63805.1"/>
    <property type="molecule type" value="Genomic_DNA"/>
</dbReference>